<comment type="caution">
    <text evidence="2">The sequence shown here is derived from an EMBL/GenBank/DDBJ whole genome shotgun (WGS) entry which is preliminary data.</text>
</comment>
<reference evidence="3" key="1">
    <citation type="journal article" date="2019" name="Int. J. Syst. Evol. Microbiol.">
        <title>The Global Catalogue of Microorganisms (GCM) 10K type strain sequencing project: providing services to taxonomists for standard genome sequencing and annotation.</title>
        <authorList>
            <consortium name="The Broad Institute Genomics Platform"/>
            <consortium name="The Broad Institute Genome Sequencing Center for Infectious Disease"/>
            <person name="Wu L."/>
            <person name="Ma J."/>
        </authorList>
    </citation>
    <scope>NUCLEOTIDE SEQUENCE [LARGE SCALE GENOMIC DNA]</scope>
    <source>
        <strain evidence="3">JCM 12149</strain>
    </source>
</reference>
<gene>
    <name evidence="2" type="ORF">GCM10008983_09740</name>
</gene>
<sequence>MFAGGNKAGTMSRDTCAIATPSAPPSRSGYGVYSQTPQPSRPEEALLWNNNDFDKFDR</sequence>
<keyword evidence="3" id="KW-1185">Reference proteome</keyword>
<feature type="region of interest" description="Disordered" evidence="1">
    <location>
        <begin position="1"/>
        <end position="58"/>
    </location>
</feature>
<proteinExistence type="predicted"/>
<evidence type="ECO:0000256" key="1">
    <source>
        <dbReference type="SAM" id="MobiDB-lite"/>
    </source>
</evidence>
<accession>A0ABP3J075</accession>
<dbReference type="Proteomes" id="UP001501459">
    <property type="component" value="Unassembled WGS sequence"/>
</dbReference>
<evidence type="ECO:0000313" key="2">
    <source>
        <dbReference type="EMBL" id="GAA0435215.1"/>
    </source>
</evidence>
<name>A0ABP3J075_9BACI</name>
<organism evidence="2 3">
    <name type="scientific">Lentibacillus halophilus</name>
    <dbReference type="NCBI Taxonomy" id="295065"/>
    <lineage>
        <taxon>Bacteria</taxon>
        <taxon>Bacillati</taxon>
        <taxon>Bacillota</taxon>
        <taxon>Bacilli</taxon>
        <taxon>Bacillales</taxon>
        <taxon>Bacillaceae</taxon>
        <taxon>Lentibacillus</taxon>
    </lineage>
</organism>
<evidence type="ECO:0000313" key="3">
    <source>
        <dbReference type="Proteomes" id="UP001501459"/>
    </source>
</evidence>
<dbReference type="EMBL" id="BAAADM010000026">
    <property type="protein sequence ID" value="GAA0435215.1"/>
    <property type="molecule type" value="Genomic_DNA"/>
</dbReference>
<protein>
    <submittedName>
        <fullName evidence="2">Uncharacterized protein</fullName>
    </submittedName>
</protein>